<dbReference type="SMART" id="SM00651">
    <property type="entry name" value="Sm"/>
    <property type="match status" value="1"/>
</dbReference>
<dbReference type="SUPFAM" id="SSF50182">
    <property type="entry name" value="Sm-like ribonucleoproteins"/>
    <property type="match status" value="1"/>
</dbReference>
<keyword evidence="6 7" id="KW-0687">Ribonucleoprotein</keyword>
<dbReference type="InterPro" id="IPR001163">
    <property type="entry name" value="Sm_dom_euk/arc"/>
</dbReference>
<comment type="similarity">
    <text evidence="7">Belongs to the snRNP Sm proteins family.</text>
</comment>
<proteinExistence type="inferred from homology"/>
<dbReference type="Proteomes" id="UP000305647">
    <property type="component" value="Unassembled WGS sequence"/>
</dbReference>
<dbReference type="GO" id="GO:0046540">
    <property type="term" value="C:U4/U6 x U5 tri-snRNP complex"/>
    <property type="evidence" value="ECO:0007669"/>
    <property type="project" value="UniProtKB-UniRule"/>
</dbReference>
<dbReference type="EMBL" id="SPRH01000051">
    <property type="protein sequence ID" value="TIB97161.1"/>
    <property type="molecule type" value="Genomic_DNA"/>
</dbReference>
<dbReference type="InterPro" id="IPR044642">
    <property type="entry name" value="PTHR15588"/>
</dbReference>
<dbReference type="PANTHER" id="PTHR15588">
    <property type="entry name" value="LSM1"/>
    <property type="match status" value="1"/>
</dbReference>
<sequence>MAELKKLLLITTDGRCLIGHLQGYDNNSNIILSQSFERVFSSDQGVQTVDLGLYLIKGDNLVCASEIDTTIDDQNEWSNVKADPIQSCY</sequence>
<evidence type="ECO:0000313" key="13">
    <source>
        <dbReference type="EMBL" id="TIC71143.1"/>
    </source>
</evidence>
<evidence type="ECO:0000256" key="4">
    <source>
        <dbReference type="ARBA" id="ARBA00023187"/>
    </source>
</evidence>
<evidence type="ECO:0000256" key="5">
    <source>
        <dbReference type="ARBA" id="ARBA00023242"/>
    </source>
</evidence>
<comment type="caution">
    <text evidence="11">The sequence shown here is derived from an EMBL/GenBank/DDBJ whole genome shotgun (WGS) entry which is preliminary data.</text>
</comment>
<dbReference type="GO" id="GO:0005688">
    <property type="term" value="C:U6 snRNP"/>
    <property type="evidence" value="ECO:0007669"/>
    <property type="project" value="UniProtKB-UniRule"/>
</dbReference>
<organism evidence="11 18">
    <name type="scientific">Wallemia mellicola</name>
    <dbReference type="NCBI Taxonomy" id="1708541"/>
    <lineage>
        <taxon>Eukaryota</taxon>
        <taxon>Fungi</taxon>
        <taxon>Dikarya</taxon>
        <taxon>Basidiomycota</taxon>
        <taxon>Wallemiomycotina</taxon>
        <taxon>Wallemiomycetes</taxon>
        <taxon>Wallemiales</taxon>
        <taxon>Wallemiaceae</taxon>
        <taxon>Wallemia</taxon>
    </lineage>
</organism>
<dbReference type="Proteomes" id="UP000305362">
    <property type="component" value="Unassembled WGS sequence"/>
</dbReference>
<keyword evidence="2 7" id="KW-0747">Spliceosome</keyword>
<protein>
    <recommendedName>
        <fullName evidence="7">LSM2-LSM8 complex subunit LSM8</fullName>
    </recommendedName>
</protein>
<evidence type="ECO:0000256" key="2">
    <source>
        <dbReference type="ARBA" id="ARBA00022728"/>
    </source>
</evidence>
<evidence type="ECO:0000313" key="10">
    <source>
        <dbReference type="EMBL" id="TIC33456.1"/>
    </source>
</evidence>
<dbReference type="InterPro" id="IPR034103">
    <property type="entry name" value="Lsm8"/>
</dbReference>
<dbReference type="EMBL" id="SPRW01000012">
    <property type="protein sequence ID" value="TIC67464.1"/>
    <property type="molecule type" value="Genomic_DNA"/>
</dbReference>
<evidence type="ECO:0000313" key="12">
    <source>
        <dbReference type="EMBL" id="TIC67464.1"/>
    </source>
</evidence>
<evidence type="ECO:0000256" key="6">
    <source>
        <dbReference type="ARBA" id="ARBA00023274"/>
    </source>
</evidence>
<dbReference type="EMBL" id="SPRX01000021">
    <property type="protein sequence ID" value="TIC65653.1"/>
    <property type="molecule type" value="Genomic_DNA"/>
</dbReference>
<keyword evidence="5 7" id="KW-0539">Nucleus</keyword>
<dbReference type="OrthoDB" id="10263346at2759"/>
<evidence type="ECO:0000259" key="8">
    <source>
        <dbReference type="SMART" id="SM00651"/>
    </source>
</evidence>
<dbReference type="EMBL" id="SPRO01000005">
    <property type="protein sequence ID" value="TIC33456.1"/>
    <property type="molecule type" value="Genomic_DNA"/>
</dbReference>
<dbReference type="Proteomes" id="UP000307169">
    <property type="component" value="Unassembled WGS sequence"/>
</dbReference>
<evidence type="ECO:0000313" key="11">
    <source>
        <dbReference type="EMBL" id="TIC65653.1"/>
    </source>
</evidence>
<dbReference type="Proteomes" id="UP000310708">
    <property type="component" value="Unassembled WGS sequence"/>
</dbReference>
<dbReference type="CDD" id="cd01727">
    <property type="entry name" value="LSm8"/>
    <property type="match status" value="1"/>
</dbReference>
<dbReference type="InterPro" id="IPR010920">
    <property type="entry name" value="LSM_dom_sf"/>
</dbReference>
<dbReference type="AlphaFoldDB" id="A0A4V4N3N9"/>
<reference evidence="14 15" key="1">
    <citation type="submission" date="2019-03" db="EMBL/GenBank/DDBJ databases">
        <title>Sequencing 25 genomes of Wallemia mellicola.</title>
        <authorList>
            <person name="Gostincar C."/>
        </authorList>
    </citation>
    <scope>NUCLEOTIDE SEQUENCE [LARGE SCALE GENOMIC DNA]</scope>
    <source>
        <strain evidence="9 16">EXF-1262</strain>
        <strain evidence="12 17">EXF-1274</strain>
        <strain evidence="13 14">EXF-1277</strain>
        <strain evidence="11 18">EXF-757</strain>
        <strain evidence="10 15">EXF-8738</strain>
    </source>
</reference>
<evidence type="ECO:0000313" key="9">
    <source>
        <dbReference type="EMBL" id="TIB97161.1"/>
    </source>
</evidence>
<dbReference type="Pfam" id="PF01423">
    <property type="entry name" value="LSM"/>
    <property type="match status" value="1"/>
</dbReference>
<dbReference type="GO" id="GO:0071011">
    <property type="term" value="C:precatalytic spliceosome"/>
    <property type="evidence" value="ECO:0007669"/>
    <property type="project" value="TreeGrafter"/>
</dbReference>
<feature type="domain" description="Sm" evidence="8">
    <location>
        <begin position="2"/>
        <end position="66"/>
    </location>
</feature>
<comment type="function">
    <text evidence="7">Plays role in pre-mRNA splicing as component of the U4/U6-U5 tri-snRNP complex that is involved in spliceosome assembly, and as component of the precatalytic spliceosome (spliceosome B complex). The heptameric LSM2-8 complex binds specifically to the 3'-terminal U-tract of U6 snRNA.</text>
</comment>
<evidence type="ECO:0000313" key="16">
    <source>
        <dbReference type="Proteomes" id="UP000307169"/>
    </source>
</evidence>
<accession>A0A4V4N3N9</accession>
<gene>
    <name evidence="7" type="primary">LSM8</name>
    <name evidence="11" type="ORF">E3Q01_01992</name>
    <name evidence="12" type="ORF">E3Q02_01466</name>
    <name evidence="13" type="ORF">E3Q03_00734</name>
    <name evidence="10" type="ORF">E3Q10_00868</name>
    <name evidence="9" type="ORF">E3Q17_03521</name>
</gene>
<evidence type="ECO:0000313" key="18">
    <source>
        <dbReference type="Proteomes" id="UP000310708"/>
    </source>
</evidence>
<dbReference type="Proteomes" id="UP000309601">
    <property type="component" value="Unassembled WGS sequence"/>
</dbReference>
<evidence type="ECO:0000256" key="7">
    <source>
        <dbReference type="RuleBase" id="RU365048"/>
    </source>
</evidence>
<evidence type="ECO:0000256" key="1">
    <source>
        <dbReference type="ARBA" id="ARBA00004123"/>
    </source>
</evidence>
<dbReference type="PANTHER" id="PTHR15588:SF9">
    <property type="entry name" value="U6 SNRNA-ASSOCIATED SM-LIKE PROTEIN LSM8"/>
    <property type="match status" value="1"/>
</dbReference>
<comment type="subcellular location">
    <subcellularLocation>
        <location evidence="1 7">Nucleus</location>
    </subcellularLocation>
</comment>
<dbReference type="Gene3D" id="2.30.30.100">
    <property type="match status" value="1"/>
</dbReference>
<keyword evidence="3 7" id="KW-0694">RNA-binding</keyword>
<evidence type="ECO:0000313" key="15">
    <source>
        <dbReference type="Proteomes" id="UP000305647"/>
    </source>
</evidence>
<evidence type="ECO:0000256" key="3">
    <source>
        <dbReference type="ARBA" id="ARBA00022884"/>
    </source>
</evidence>
<dbReference type="GO" id="GO:0000398">
    <property type="term" value="P:mRNA splicing, via spliceosome"/>
    <property type="evidence" value="ECO:0007669"/>
    <property type="project" value="UniProtKB-UniRule"/>
</dbReference>
<keyword evidence="4 7" id="KW-0508">mRNA splicing</keyword>
<keyword evidence="7" id="KW-0507">mRNA processing</keyword>
<dbReference type="EMBL" id="SPRV01000004">
    <property type="protein sequence ID" value="TIC71143.1"/>
    <property type="molecule type" value="Genomic_DNA"/>
</dbReference>
<evidence type="ECO:0000313" key="17">
    <source>
        <dbReference type="Proteomes" id="UP000309601"/>
    </source>
</evidence>
<name>A0A4V4N3N9_9BASI</name>
<evidence type="ECO:0000313" key="14">
    <source>
        <dbReference type="Proteomes" id="UP000305362"/>
    </source>
</evidence>
<dbReference type="GO" id="GO:0003729">
    <property type="term" value="F:mRNA binding"/>
    <property type="evidence" value="ECO:0007669"/>
    <property type="project" value="TreeGrafter"/>
</dbReference>
<comment type="subunit">
    <text evidence="7">LSm subunits form a heteromer with a doughnut shape.</text>
</comment>